<evidence type="ECO:0000256" key="3">
    <source>
        <dbReference type="SAM" id="SignalP"/>
    </source>
</evidence>
<feature type="region of interest" description="Disordered" evidence="1">
    <location>
        <begin position="396"/>
        <end position="511"/>
    </location>
</feature>
<dbReference type="PROSITE" id="PS50234">
    <property type="entry name" value="VWFA"/>
    <property type="match status" value="1"/>
</dbReference>
<dbReference type="SUPFAM" id="SSF53300">
    <property type="entry name" value="vWA-like"/>
    <property type="match status" value="1"/>
</dbReference>
<dbReference type="OrthoDB" id="301415at2759"/>
<dbReference type="Proteomes" id="UP000184330">
    <property type="component" value="Unassembled WGS sequence"/>
</dbReference>
<keyword evidence="2" id="KW-0472">Membrane</keyword>
<organism evidence="5 6">
    <name type="scientific">Phialocephala subalpina</name>
    <dbReference type="NCBI Taxonomy" id="576137"/>
    <lineage>
        <taxon>Eukaryota</taxon>
        <taxon>Fungi</taxon>
        <taxon>Dikarya</taxon>
        <taxon>Ascomycota</taxon>
        <taxon>Pezizomycotina</taxon>
        <taxon>Leotiomycetes</taxon>
        <taxon>Helotiales</taxon>
        <taxon>Mollisiaceae</taxon>
        <taxon>Phialocephala</taxon>
        <taxon>Phialocephala fortinii species complex</taxon>
    </lineage>
</organism>
<evidence type="ECO:0000256" key="2">
    <source>
        <dbReference type="SAM" id="Phobius"/>
    </source>
</evidence>
<evidence type="ECO:0000259" key="4">
    <source>
        <dbReference type="PROSITE" id="PS50234"/>
    </source>
</evidence>
<feature type="signal peptide" evidence="3">
    <location>
        <begin position="1"/>
        <end position="17"/>
    </location>
</feature>
<feature type="compositionally biased region" description="Pro residues" evidence="1">
    <location>
        <begin position="444"/>
        <end position="453"/>
    </location>
</feature>
<keyword evidence="2" id="KW-0812">Transmembrane</keyword>
<feature type="compositionally biased region" description="Basic and acidic residues" evidence="1">
    <location>
        <begin position="404"/>
        <end position="422"/>
    </location>
</feature>
<dbReference type="CDD" id="cd00198">
    <property type="entry name" value="vWFA"/>
    <property type="match status" value="1"/>
</dbReference>
<accession>A0A1L7WQG8</accession>
<feature type="domain" description="VWFA" evidence="4">
    <location>
        <begin position="43"/>
        <end position="226"/>
    </location>
</feature>
<keyword evidence="6" id="KW-1185">Reference proteome</keyword>
<keyword evidence="2" id="KW-1133">Transmembrane helix</keyword>
<feature type="compositionally biased region" description="Low complexity" evidence="1">
    <location>
        <begin position="454"/>
        <end position="471"/>
    </location>
</feature>
<evidence type="ECO:0000313" key="6">
    <source>
        <dbReference type="Proteomes" id="UP000184330"/>
    </source>
</evidence>
<dbReference type="InterPro" id="IPR002035">
    <property type="entry name" value="VWF_A"/>
</dbReference>
<dbReference type="AlphaFoldDB" id="A0A1L7WQG8"/>
<dbReference type="STRING" id="576137.A0A1L7WQG8"/>
<proteinExistence type="predicted"/>
<sequence length="616" mass="64260">MHFIAFSLLLAAPCTLAAVLSPRATEAPTCIGLSVKSNNGNRKVALVIDSSGSMAESDPYNLRLAAGRALNDWLITKAEAGSGKQADLVTVINFDDAAYLDYPLGDPAGANSTFDAIGADGGTFIAGGVDMGIAQLTSSGSGSTSGRSSIIVFTDGEDYDTATLVDSINKAHSLGIRVSFGFLDASSSIQDKDVLAAIQNSGGVYATITTEDASNNFINFAILNGLTYNDNPSGNNSTLLAGLTIADFISGSETQTLTYNAQANERINFTVESVDAGTITAQAIFGGKVLNGTTTTYYGDSVMPIVAPNAGAIEIKVTAKNALPNSMFVVGASSNMPIQNCTLAVNPSGGGGGGLSTGGKVGLGLGIPALIAGIGVGAFFLFKYFGGMIPPFKNPFKKPPLPDTEAHQPPEMHQPPEYHGPEKPGLVSNVIPIHGPEGLQGLPAVPPPPPVTKPAPLSNDPSSLPPDSESLQNIGQNVAHDPHKHHKHRRHKKRKNDEEPHHHHLPPNHPCAQLAVTDAKCPLFIVGHVCKDPEAEPKGPCACTDKKCPLNDKDHECDIDDKDGIGELETGCECVDEECPTQKELDKKKRERVVSGLVVSGAKIGVGEVVKGAFGN</sequence>
<feature type="chain" id="PRO_5013132141" description="VWFA domain-containing protein" evidence="3">
    <location>
        <begin position="18"/>
        <end position="616"/>
    </location>
</feature>
<evidence type="ECO:0000313" key="5">
    <source>
        <dbReference type="EMBL" id="CZR55010.1"/>
    </source>
</evidence>
<keyword evidence="3" id="KW-0732">Signal</keyword>
<evidence type="ECO:0000256" key="1">
    <source>
        <dbReference type="SAM" id="MobiDB-lite"/>
    </source>
</evidence>
<gene>
    <name evidence="5" type="ORF">PAC_04896</name>
</gene>
<dbReference type="Pfam" id="PF00092">
    <property type="entry name" value="VWA"/>
    <property type="match status" value="1"/>
</dbReference>
<feature type="compositionally biased region" description="Basic residues" evidence="1">
    <location>
        <begin position="482"/>
        <end position="494"/>
    </location>
</feature>
<dbReference type="EMBL" id="FJOG01000006">
    <property type="protein sequence ID" value="CZR55010.1"/>
    <property type="molecule type" value="Genomic_DNA"/>
</dbReference>
<reference evidence="5 6" key="1">
    <citation type="submission" date="2016-03" db="EMBL/GenBank/DDBJ databases">
        <authorList>
            <person name="Ploux O."/>
        </authorList>
    </citation>
    <scope>NUCLEOTIDE SEQUENCE [LARGE SCALE GENOMIC DNA]</scope>
    <source>
        <strain evidence="5 6">UAMH 11012</strain>
    </source>
</reference>
<dbReference type="InterPro" id="IPR036465">
    <property type="entry name" value="vWFA_dom_sf"/>
</dbReference>
<protein>
    <recommendedName>
        <fullName evidence="4">VWFA domain-containing protein</fullName>
    </recommendedName>
</protein>
<dbReference type="SMART" id="SM00327">
    <property type="entry name" value="VWA"/>
    <property type="match status" value="1"/>
</dbReference>
<dbReference type="Gene3D" id="3.40.50.410">
    <property type="entry name" value="von Willebrand factor, type A domain"/>
    <property type="match status" value="1"/>
</dbReference>
<name>A0A1L7WQG8_9HELO</name>
<feature type="transmembrane region" description="Helical" evidence="2">
    <location>
        <begin position="365"/>
        <end position="385"/>
    </location>
</feature>